<organism evidence="2 3">
    <name type="scientific">Micrococcus endophyticus</name>
    <dbReference type="NCBI Taxonomy" id="455343"/>
    <lineage>
        <taxon>Bacteria</taxon>
        <taxon>Bacillati</taxon>
        <taxon>Actinomycetota</taxon>
        <taxon>Actinomycetes</taxon>
        <taxon>Micrococcales</taxon>
        <taxon>Micrococcaceae</taxon>
        <taxon>Micrococcus</taxon>
    </lineage>
</organism>
<name>A0A7W9N1Y1_9MICC</name>
<dbReference type="EMBL" id="JACHMW010000001">
    <property type="protein sequence ID" value="MBB5849764.1"/>
    <property type="molecule type" value="Genomic_DNA"/>
</dbReference>
<comment type="caution">
    <text evidence="2">The sequence shown here is derived from an EMBL/GenBank/DDBJ whole genome shotgun (WGS) entry which is preliminary data.</text>
</comment>
<proteinExistence type="predicted"/>
<feature type="region of interest" description="Disordered" evidence="1">
    <location>
        <begin position="495"/>
        <end position="530"/>
    </location>
</feature>
<reference evidence="2 3" key="1">
    <citation type="submission" date="2020-08" db="EMBL/GenBank/DDBJ databases">
        <title>Sequencing the genomes of 1000 actinobacteria strains.</title>
        <authorList>
            <person name="Klenk H.-P."/>
        </authorList>
    </citation>
    <scope>NUCLEOTIDE SEQUENCE [LARGE SCALE GENOMIC DNA]</scope>
    <source>
        <strain evidence="2 3">DSM 17945</strain>
    </source>
</reference>
<feature type="region of interest" description="Disordered" evidence="1">
    <location>
        <begin position="419"/>
        <end position="451"/>
    </location>
</feature>
<evidence type="ECO:0000256" key="1">
    <source>
        <dbReference type="SAM" id="MobiDB-lite"/>
    </source>
</evidence>
<protein>
    <recommendedName>
        <fullName evidence="4">Alpha/beta hydrolase</fullName>
    </recommendedName>
</protein>
<feature type="compositionally biased region" description="Low complexity" evidence="1">
    <location>
        <begin position="434"/>
        <end position="443"/>
    </location>
</feature>
<keyword evidence="3" id="KW-1185">Reference proteome</keyword>
<accession>A0A7W9N1Y1</accession>
<dbReference type="SUPFAM" id="SSF53474">
    <property type="entry name" value="alpha/beta-Hydrolases"/>
    <property type="match status" value="1"/>
</dbReference>
<sequence length="530" mass="53260">MTGGRAAGPDGVAFSTHGGPGSLYAETEQMRAVAAGHDRAAGEALRVAGTAESAGAGLVRAPRVSPAAAVLQARLWEGLERVRALSDRCARMDRDLRAAAVRYEEAERAAAGIVAAEDVGLGALPLEAWRRGRDGLTTREAERLGEVAVQAVPEAVASAVLTAAGFPALAALARIDLKKLSWWQRKTLKRPVSRGASRLVEEASEGTELLRVSPDEAWTAVGAVARALSIAADREVAVAGPPEDRPDAPARLDGSAADLLGLIPRGGVEGELTVTRVERERGGPAWVVGLPGTQGGFAPDHASRNPWDASGLADALTADSAATAPAVRAALEAAGVPHGAPLVLAGYSQGGVHAVNLAGDAGFTAAYPVAGVVTVAAPSGNAARTGGAAVLEFSSDADLATAVDGAPVPASRHRAEVVFHPGGQGWGPPPAPGEEPGAAPAGGFRTAGPDAVGEDLTAAHDFDGHLAMVRQFEAADPAARAEVAGLSATLAGLSAGAVASSRSVRLRRAPAPREAAGSTSPVAPGGPGRR</sequence>
<evidence type="ECO:0000313" key="3">
    <source>
        <dbReference type="Proteomes" id="UP000567246"/>
    </source>
</evidence>
<dbReference type="InterPro" id="IPR029058">
    <property type="entry name" value="AB_hydrolase_fold"/>
</dbReference>
<dbReference type="Proteomes" id="UP000567246">
    <property type="component" value="Unassembled WGS sequence"/>
</dbReference>
<feature type="region of interest" description="Disordered" evidence="1">
    <location>
        <begin position="1"/>
        <end position="20"/>
    </location>
</feature>
<dbReference type="RefSeq" id="WP_246416956.1">
    <property type="nucleotide sequence ID" value="NZ_BAABAG010000006.1"/>
</dbReference>
<evidence type="ECO:0000313" key="2">
    <source>
        <dbReference type="EMBL" id="MBB5849764.1"/>
    </source>
</evidence>
<evidence type="ECO:0008006" key="4">
    <source>
        <dbReference type="Google" id="ProtNLM"/>
    </source>
</evidence>
<gene>
    <name evidence="2" type="ORF">HDA33_002328</name>
</gene>
<dbReference type="AlphaFoldDB" id="A0A7W9N1Y1"/>